<reference evidence="1" key="1">
    <citation type="submission" date="2020-07" db="EMBL/GenBank/DDBJ databases">
        <title>Multicomponent nature underlies the extraordinary mechanical properties of spider dragline silk.</title>
        <authorList>
            <person name="Kono N."/>
            <person name="Nakamura H."/>
            <person name="Mori M."/>
            <person name="Yoshida Y."/>
            <person name="Ohtoshi R."/>
            <person name="Malay A.D."/>
            <person name="Moran D.A.P."/>
            <person name="Tomita M."/>
            <person name="Numata K."/>
            <person name="Arakawa K."/>
        </authorList>
    </citation>
    <scope>NUCLEOTIDE SEQUENCE</scope>
</reference>
<sequence>MEASSMVLDHNFNYASRTIPFLKEKPINSKCILFHVSYLRGRERKIAKSWEPPPLIRYSRSEPLESLWWVGGGEMNRRVGWKAEATDISIEHRTREGMSNIPFER</sequence>
<keyword evidence="2" id="KW-1185">Reference proteome</keyword>
<evidence type="ECO:0000313" key="1">
    <source>
        <dbReference type="EMBL" id="GFQ66656.1"/>
    </source>
</evidence>
<dbReference type="AlphaFoldDB" id="A0A8X6F137"/>
<accession>A0A8X6F137</accession>
<comment type="caution">
    <text evidence="1">The sequence shown here is derived from an EMBL/GenBank/DDBJ whole genome shotgun (WGS) entry which is preliminary data.</text>
</comment>
<gene>
    <name evidence="1" type="ORF">TNCT_103661</name>
</gene>
<dbReference type="Proteomes" id="UP000887116">
    <property type="component" value="Unassembled WGS sequence"/>
</dbReference>
<name>A0A8X6F137_TRICU</name>
<evidence type="ECO:0000313" key="2">
    <source>
        <dbReference type="Proteomes" id="UP000887116"/>
    </source>
</evidence>
<protein>
    <submittedName>
        <fullName evidence="1">Uncharacterized protein</fullName>
    </submittedName>
</protein>
<proteinExistence type="predicted"/>
<dbReference type="EMBL" id="BMAO01000400">
    <property type="protein sequence ID" value="GFQ66656.1"/>
    <property type="molecule type" value="Genomic_DNA"/>
</dbReference>
<organism evidence="1 2">
    <name type="scientific">Trichonephila clavata</name>
    <name type="common">Joro spider</name>
    <name type="synonym">Nephila clavata</name>
    <dbReference type="NCBI Taxonomy" id="2740835"/>
    <lineage>
        <taxon>Eukaryota</taxon>
        <taxon>Metazoa</taxon>
        <taxon>Ecdysozoa</taxon>
        <taxon>Arthropoda</taxon>
        <taxon>Chelicerata</taxon>
        <taxon>Arachnida</taxon>
        <taxon>Araneae</taxon>
        <taxon>Araneomorphae</taxon>
        <taxon>Entelegynae</taxon>
        <taxon>Araneoidea</taxon>
        <taxon>Nephilidae</taxon>
        <taxon>Trichonephila</taxon>
    </lineage>
</organism>